<comment type="caution">
    <text evidence="1">The sequence shown here is derived from an EMBL/GenBank/DDBJ whole genome shotgun (WGS) entry which is preliminary data.</text>
</comment>
<dbReference type="RefSeq" id="WP_189244024.1">
    <property type="nucleotide sequence ID" value="NZ_BMQP01000065.1"/>
</dbReference>
<proteinExistence type="predicted"/>
<protein>
    <submittedName>
        <fullName evidence="1">Uncharacterized protein</fullName>
    </submittedName>
</protein>
<accession>A0A8J3SFY6</accession>
<name>A0A8J3SFY6_PLARO</name>
<reference evidence="1" key="1">
    <citation type="submission" date="2021-01" db="EMBL/GenBank/DDBJ databases">
        <title>Whole genome shotgun sequence of Planobispora rosea NBRC 15558.</title>
        <authorList>
            <person name="Komaki H."/>
            <person name="Tamura T."/>
        </authorList>
    </citation>
    <scope>NUCLEOTIDE SEQUENCE</scope>
    <source>
        <strain evidence="1">NBRC 15558</strain>
    </source>
</reference>
<dbReference type="AlphaFoldDB" id="A0A8J3SFY6"/>
<dbReference type="EMBL" id="BOOI01000096">
    <property type="protein sequence ID" value="GIH88978.1"/>
    <property type="molecule type" value="Genomic_DNA"/>
</dbReference>
<dbReference type="Proteomes" id="UP000655044">
    <property type="component" value="Unassembled WGS sequence"/>
</dbReference>
<organism evidence="1 2">
    <name type="scientific">Planobispora rosea</name>
    <dbReference type="NCBI Taxonomy" id="35762"/>
    <lineage>
        <taxon>Bacteria</taxon>
        <taxon>Bacillati</taxon>
        <taxon>Actinomycetota</taxon>
        <taxon>Actinomycetes</taxon>
        <taxon>Streptosporangiales</taxon>
        <taxon>Streptosporangiaceae</taxon>
        <taxon>Planobispora</taxon>
    </lineage>
</organism>
<evidence type="ECO:0000313" key="2">
    <source>
        <dbReference type="Proteomes" id="UP000655044"/>
    </source>
</evidence>
<evidence type="ECO:0000313" key="1">
    <source>
        <dbReference type="EMBL" id="GIH88978.1"/>
    </source>
</evidence>
<keyword evidence="2" id="KW-1185">Reference proteome</keyword>
<sequence length="209" mass="23116">MTSATHLYDLLESHWETFGEGFAAVWSEGISVKETALRLGADINSAAERTFADIALGFEGDDMPGDDEGIILVGNLDRWTLTLQIQWADVAEIDRLLALSRDGGRAIAVSWHSDSDHLVECAKDGKLVFSGPMEDALDPLREYSAGLRMPTDWDIPASQGEPTEEMITTAFVAIGRMVGREIDDAWLRTPHVRYLIRRTGKNASAVPWR</sequence>
<gene>
    <name evidence="1" type="ORF">Pro02_73860</name>
</gene>